<sequence length="76" mass="8947">METVEKAIEFENRKFSFKTTSDRIMAAREAKDLILEVNELYKEKKDAKLMDLMKRLTVIKQKIEKRLKGRPLTATS</sequence>
<protein>
    <submittedName>
        <fullName evidence="1">Uncharacterized protein</fullName>
    </submittedName>
</protein>
<keyword evidence="2" id="KW-1185">Reference proteome</keyword>
<dbReference type="AlphaFoldDB" id="A0A3D9MY15"/>
<dbReference type="RefSeq" id="WP_020894382.1">
    <property type="nucleotide sequence ID" value="NZ_JABFDI010000022.1"/>
</dbReference>
<evidence type="ECO:0000313" key="2">
    <source>
        <dbReference type="Proteomes" id="UP000256919"/>
    </source>
</evidence>
<accession>A0A3D9MY15</accession>
<dbReference type="Proteomes" id="UP000256919">
    <property type="component" value="Unassembled WGS sequence"/>
</dbReference>
<organism evidence="1 2">
    <name type="scientific">Winogradskyella pacifica</name>
    <dbReference type="NCBI Taxonomy" id="664642"/>
    <lineage>
        <taxon>Bacteria</taxon>
        <taxon>Pseudomonadati</taxon>
        <taxon>Bacteroidota</taxon>
        <taxon>Flavobacteriia</taxon>
        <taxon>Flavobacteriales</taxon>
        <taxon>Flavobacteriaceae</taxon>
        <taxon>Winogradskyella</taxon>
    </lineage>
</organism>
<gene>
    <name evidence="1" type="ORF">DFQ09_103351</name>
</gene>
<name>A0A3D9MY15_9FLAO</name>
<reference evidence="1 2" key="1">
    <citation type="submission" date="2018-07" db="EMBL/GenBank/DDBJ databases">
        <title>Genomic Encyclopedia of Type Strains, Phase III (KMG-III): the genomes of soil and plant-associated and newly described type strains.</title>
        <authorList>
            <person name="Whitman W."/>
        </authorList>
    </citation>
    <scope>NUCLEOTIDE SEQUENCE [LARGE SCALE GENOMIC DNA]</scope>
    <source>
        <strain evidence="1 2">CECT 7948</strain>
    </source>
</reference>
<evidence type="ECO:0000313" key="1">
    <source>
        <dbReference type="EMBL" id="REE25043.1"/>
    </source>
</evidence>
<dbReference type="EMBL" id="QREI01000003">
    <property type="protein sequence ID" value="REE25043.1"/>
    <property type="molecule type" value="Genomic_DNA"/>
</dbReference>
<proteinExistence type="predicted"/>
<dbReference type="OrthoDB" id="1451549at2"/>
<comment type="caution">
    <text evidence="1">The sequence shown here is derived from an EMBL/GenBank/DDBJ whole genome shotgun (WGS) entry which is preliminary data.</text>
</comment>